<feature type="domain" description="PhnB-like" evidence="1">
    <location>
        <begin position="2"/>
        <end position="117"/>
    </location>
</feature>
<dbReference type="InterPro" id="IPR028973">
    <property type="entry name" value="PhnB-like"/>
</dbReference>
<organism evidence="2 3">
    <name type="scientific">Chitinophaga dinghuensis</name>
    <dbReference type="NCBI Taxonomy" id="1539050"/>
    <lineage>
        <taxon>Bacteria</taxon>
        <taxon>Pseudomonadati</taxon>
        <taxon>Bacteroidota</taxon>
        <taxon>Chitinophagia</taxon>
        <taxon>Chitinophagales</taxon>
        <taxon>Chitinophagaceae</taxon>
        <taxon>Chitinophaga</taxon>
    </lineage>
</organism>
<keyword evidence="2" id="KW-0808">Transferase</keyword>
<dbReference type="EMBL" id="QLMA01000006">
    <property type="protein sequence ID" value="RAJ79111.1"/>
    <property type="molecule type" value="Genomic_DNA"/>
</dbReference>
<evidence type="ECO:0000313" key="3">
    <source>
        <dbReference type="Proteomes" id="UP000249819"/>
    </source>
</evidence>
<gene>
    <name evidence="2" type="ORF">CLV59_106171</name>
</gene>
<dbReference type="Pfam" id="PF06983">
    <property type="entry name" value="3-dmu-9_3-mt"/>
    <property type="match status" value="1"/>
</dbReference>
<dbReference type="SUPFAM" id="SSF54593">
    <property type="entry name" value="Glyoxalase/Bleomycin resistance protein/Dihydroxybiphenyl dioxygenase"/>
    <property type="match status" value="1"/>
</dbReference>
<keyword evidence="2" id="KW-0830">Ubiquinone</keyword>
<sequence length="158" mass="17603">MQKIIPFLWFNNQAEEAINFYISVFKNARILSMNRYTSAGPGPEGSVMSAIFEIEGQTFYALNGGPAYTFNPAISLFVNCTTQEEIDELWDKLLADGGRPNQCGWLTDKFGLTWQIVPVQLGQLLEDKDRTKAARVMAAMMNMIKLDIKGLENAAAGQ</sequence>
<proteinExistence type="predicted"/>
<dbReference type="InterPro" id="IPR029068">
    <property type="entry name" value="Glyas_Bleomycin-R_OHBP_Dase"/>
</dbReference>
<protein>
    <submittedName>
        <fullName evidence="2">Putative 3-demethylubiquinone-9 3-methyltransferase (Glyoxalase superfamily)</fullName>
    </submittedName>
</protein>
<dbReference type="PIRSF" id="PIRSF021700">
    <property type="entry name" value="3_dmu_93_MTrfase"/>
    <property type="match status" value="1"/>
</dbReference>
<comment type="caution">
    <text evidence="2">The sequence shown here is derived from an EMBL/GenBank/DDBJ whole genome shotgun (WGS) entry which is preliminary data.</text>
</comment>
<dbReference type="Proteomes" id="UP000249819">
    <property type="component" value="Unassembled WGS sequence"/>
</dbReference>
<dbReference type="GO" id="GO:0008168">
    <property type="term" value="F:methyltransferase activity"/>
    <property type="evidence" value="ECO:0007669"/>
    <property type="project" value="UniProtKB-KW"/>
</dbReference>
<dbReference type="AlphaFoldDB" id="A0A327VST4"/>
<keyword evidence="2" id="KW-0489">Methyltransferase</keyword>
<dbReference type="OrthoDB" id="9806473at2"/>
<accession>A0A327VST4</accession>
<dbReference type="PANTHER" id="PTHR33990">
    <property type="entry name" value="PROTEIN YJDN-RELATED"/>
    <property type="match status" value="1"/>
</dbReference>
<evidence type="ECO:0000313" key="2">
    <source>
        <dbReference type="EMBL" id="RAJ79111.1"/>
    </source>
</evidence>
<keyword evidence="3" id="KW-1185">Reference proteome</keyword>
<dbReference type="CDD" id="cd06588">
    <property type="entry name" value="PhnB_like"/>
    <property type="match status" value="1"/>
</dbReference>
<dbReference type="InterPro" id="IPR009725">
    <property type="entry name" value="3_dmu_93_MTrfase"/>
</dbReference>
<dbReference type="GO" id="GO:0032259">
    <property type="term" value="P:methylation"/>
    <property type="evidence" value="ECO:0007669"/>
    <property type="project" value="UniProtKB-KW"/>
</dbReference>
<dbReference type="Gene3D" id="3.10.180.10">
    <property type="entry name" value="2,3-Dihydroxybiphenyl 1,2-Dioxygenase, domain 1"/>
    <property type="match status" value="1"/>
</dbReference>
<reference evidence="2 3" key="1">
    <citation type="submission" date="2018-06" db="EMBL/GenBank/DDBJ databases">
        <title>Genomic Encyclopedia of Archaeal and Bacterial Type Strains, Phase II (KMG-II): from individual species to whole genera.</title>
        <authorList>
            <person name="Goeker M."/>
        </authorList>
    </citation>
    <scope>NUCLEOTIDE SEQUENCE [LARGE SCALE GENOMIC DNA]</scope>
    <source>
        <strain evidence="2 3">DSM 29821</strain>
    </source>
</reference>
<dbReference type="RefSeq" id="WP_111593581.1">
    <property type="nucleotide sequence ID" value="NZ_QLMA01000006.1"/>
</dbReference>
<name>A0A327VST4_9BACT</name>
<evidence type="ECO:0000259" key="1">
    <source>
        <dbReference type="Pfam" id="PF06983"/>
    </source>
</evidence>